<organism evidence="1 2">
    <name type="scientific">Amycolatopsis coloradensis</name>
    <dbReference type="NCBI Taxonomy" id="76021"/>
    <lineage>
        <taxon>Bacteria</taxon>
        <taxon>Bacillati</taxon>
        <taxon>Actinomycetota</taxon>
        <taxon>Actinomycetes</taxon>
        <taxon>Pseudonocardiales</taxon>
        <taxon>Pseudonocardiaceae</taxon>
        <taxon>Amycolatopsis</taxon>
    </lineage>
</organism>
<dbReference type="EMBL" id="CP150484">
    <property type="protein sequence ID" value="WYW19586.1"/>
    <property type="molecule type" value="Genomic_DNA"/>
</dbReference>
<evidence type="ECO:0000313" key="1">
    <source>
        <dbReference type="EMBL" id="WYW19586.1"/>
    </source>
</evidence>
<evidence type="ECO:0000313" key="2">
    <source>
        <dbReference type="Proteomes" id="UP001456344"/>
    </source>
</evidence>
<proteinExistence type="predicted"/>
<name>A0ACD5BJK4_9PSEU</name>
<gene>
    <name evidence="1" type="ORF">LCL61_28980</name>
</gene>
<sequence>MTATVADLLSVLALMGSGTVAGVLFAVALSTLPALIAMPPGRYVYAQKMLGRNWDPTMPVLVLSSTLIEIVLAVLMPGTAAVLLFGGAAVSLLGVSVVSHWCNVPINRQTRELDPDRMPDDWHDPRPLWRRWHFLRTALAMLALACTAVAVTIA</sequence>
<accession>A0ACD5BJK4</accession>
<protein>
    <submittedName>
        <fullName evidence="1">DUF1772 domain-containing protein</fullName>
    </submittedName>
</protein>
<keyword evidence="2" id="KW-1185">Reference proteome</keyword>
<reference evidence="1" key="1">
    <citation type="submission" date="2023-10" db="EMBL/GenBank/DDBJ databases">
        <title>Whole genome sequencing of actinobacterial strain Amycolatopsis sp. (BCA-696) identifies the underlying plant growth-promoting genes.</title>
        <authorList>
            <person name="Gandham P."/>
            <person name="Vadla N."/>
            <person name="Saji A."/>
            <person name="Srinivas V."/>
            <person name="Ruperao P."/>
            <person name="Selvanayagam S."/>
            <person name="Saxena R.K."/>
            <person name="Rathore A."/>
            <person name="Gopalakrishnan S."/>
            <person name="Thakur V."/>
        </authorList>
    </citation>
    <scope>NUCLEOTIDE SEQUENCE</scope>
    <source>
        <strain evidence="1">BCA-696</strain>
    </source>
</reference>
<dbReference type="Proteomes" id="UP001456344">
    <property type="component" value="Chromosome"/>
</dbReference>